<comment type="caution">
    <text evidence="2">The sequence shown here is derived from an EMBL/GenBank/DDBJ whole genome shotgun (WGS) entry which is preliminary data.</text>
</comment>
<keyword evidence="1" id="KW-1133">Transmembrane helix</keyword>
<keyword evidence="3" id="KW-1185">Reference proteome</keyword>
<proteinExistence type="predicted"/>
<dbReference type="EMBL" id="JBHSSI010000078">
    <property type="protein sequence ID" value="MFC6261728.1"/>
    <property type="molecule type" value="Genomic_DNA"/>
</dbReference>
<reference evidence="3" key="1">
    <citation type="journal article" date="2019" name="Int. J. Syst. Evol. Microbiol.">
        <title>The Global Catalogue of Microorganisms (GCM) 10K type strain sequencing project: providing services to taxonomists for standard genome sequencing and annotation.</title>
        <authorList>
            <consortium name="The Broad Institute Genomics Platform"/>
            <consortium name="The Broad Institute Genome Sequencing Center for Infectious Disease"/>
            <person name="Wu L."/>
            <person name="Ma J."/>
        </authorList>
    </citation>
    <scope>NUCLEOTIDE SEQUENCE [LARGE SCALE GENOMIC DNA]</scope>
    <source>
        <strain evidence="3">CCM 8908</strain>
    </source>
</reference>
<dbReference type="RefSeq" id="WP_382333635.1">
    <property type="nucleotide sequence ID" value="NZ_JBHSSI010000078.1"/>
</dbReference>
<evidence type="ECO:0000256" key="1">
    <source>
        <dbReference type="SAM" id="Phobius"/>
    </source>
</evidence>
<sequence>MILIALFLGIIIFVGGFLLMPTKGQRLTIGGLGLIILVASATLMIGNDNWHWGMHHHTETATTSIASISPDKQLNVLIYQPVRKSNTEKVYVYRKATQKQQRHTTASLKTTNSVHYRHVHQAKLITKTTTWRYNSGFWRWLFSWTGTHHELVGHQNTFVLPNSWVTLSTHQAKWLSSAVKKREAAAKTTLTQTVTTTVKKEAAANPSLTAKELAQIKQKTEKSVQKIAQQQAVTILNQLIKQAKMQSVH</sequence>
<dbReference type="InterPro" id="IPR032083">
    <property type="entry name" value="DUF4811"/>
</dbReference>
<evidence type="ECO:0000313" key="3">
    <source>
        <dbReference type="Proteomes" id="UP001596283"/>
    </source>
</evidence>
<dbReference type="Proteomes" id="UP001596283">
    <property type="component" value="Unassembled WGS sequence"/>
</dbReference>
<organism evidence="2 3">
    <name type="scientific">Levilactobacillus fujinensis</name>
    <dbReference type="NCBI Taxonomy" id="2486024"/>
    <lineage>
        <taxon>Bacteria</taxon>
        <taxon>Bacillati</taxon>
        <taxon>Bacillota</taxon>
        <taxon>Bacilli</taxon>
        <taxon>Lactobacillales</taxon>
        <taxon>Lactobacillaceae</taxon>
        <taxon>Levilactobacillus</taxon>
    </lineage>
</organism>
<feature type="transmembrane region" description="Helical" evidence="1">
    <location>
        <begin position="29"/>
        <end position="46"/>
    </location>
</feature>
<gene>
    <name evidence="2" type="ORF">ACFP1C_12365</name>
</gene>
<keyword evidence="1" id="KW-0812">Transmembrane</keyword>
<dbReference type="Pfam" id="PF16069">
    <property type="entry name" value="DUF4811"/>
    <property type="match status" value="1"/>
</dbReference>
<keyword evidence="1" id="KW-0472">Membrane</keyword>
<accession>A0ABW1TLN0</accession>
<protein>
    <submittedName>
        <fullName evidence="2">DUF4811 domain-containing protein</fullName>
    </submittedName>
</protein>
<name>A0ABW1TLN0_9LACO</name>
<evidence type="ECO:0000313" key="2">
    <source>
        <dbReference type="EMBL" id="MFC6261728.1"/>
    </source>
</evidence>